<accession>A0ABW3Z6M4</accession>
<evidence type="ECO:0000256" key="1">
    <source>
        <dbReference type="SAM" id="SignalP"/>
    </source>
</evidence>
<dbReference type="Proteomes" id="UP001597171">
    <property type="component" value="Unassembled WGS sequence"/>
</dbReference>
<dbReference type="InterPro" id="IPR039366">
    <property type="entry name" value="Pilotin"/>
</dbReference>
<dbReference type="Pfam" id="PF09619">
    <property type="entry name" value="YscW"/>
    <property type="match status" value="1"/>
</dbReference>
<reference evidence="3" key="1">
    <citation type="journal article" date="2019" name="Int. J. Syst. Evol. Microbiol.">
        <title>The Global Catalogue of Microorganisms (GCM) 10K type strain sequencing project: providing services to taxonomists for standard genome sequencing and annotation.</title>
        <authorList>
            <consortium name="The Broad Institute Genomics Platform"/>
            <consortium name="The Broad Institute Genome Sequencing Center for Infectious Disease"/>
            <person name="Wu L."/>
            <person name="Ma J."/>
        </authorList>
    </citation>
    <scope>NUCLEOTIDE SEQUENCE [LARGE SCALE GENOMIC DNA]</scope>
    <source>
        <strain evidence="3">CCUG 61696</strain>
    </source>
</reference>
<organism evidence="2 3">
    <name type="scientific">Methylopila musalis</name>
    <dbReference type="NCBI Taxonomy" id="1134781"/>
    <lineage>
        <taxon>Bacteria</taxon>
        <taxon>Pseudomonadati</taxon>
        <taxon>Pseudomonadota</taxon>
        <taxon>Alphaproteobacteria</taxon>
        <taxon>Hyphomicrobiales</taxon>
        <taxon>Methylopilaceae</taxon>
        <taxon>Methylopila</taxon>
    </lineage>
</organism>
<gene>
    <name evidence="2" type="ORF">ACFQ4O_07545</name>
</gene>
<feature type="non-terminal residue" evidence="2">
    <location>
        <position position="62"/>
    </location>
</feature>
<evidence type="ECO:0000313" key="3">
    <source>
        <dbReference type="Proteomes" id="UP001597171"/>
    </source>
</evidence>
<feature type="chain" id="PRO_5045968740" evidence="1">
    <location>
        <begin position="26"/>
        <end position="62"/>
    </location>
</feature>
<dbReference type="EMBL" id="JBHTMX010000046">
    <property type="protein sequence ID" value="MFD1331852.1"/>
    <property type="molecule type" value="Genomic_DNA"/>
</dbReference>
<protein>
    <submittedName>
        <fullName evidence="2">YbaY family lipoprotein</fullName>
    </submittedName>
</protein>
<keyword evidence="1" id="KW-0732">Signal</keyword>
<dbReference type="RefSeq" id="WP_378775086.1">
    <property type="nucleotide sequence ID" value="NZ_JBHTMX010000046.1"/>
</dbReference>
<proteinExistence type="predicted"/>
<evidence type="ECO:0000313" key="2">
    <source>
        <dbReference type="EMBL" id="MFD1331852.1"/>
    </source>
</evidence>
<comment type="caution">
    <text evidence="2">The sequence shown here is derived from an EMBL/GenBank/DDBJ whole genome shotgun (WGS) entry which is preliminary data.</text>
</comment>
<keyword evidence="3" id="KW-1185">Reference proteome</keyword>
<name>A0ABW3Z6M4_9HYPH</name>
<keyword evidence="2" id="KW-0449">Lipoprotein</keyword>
<feature type="signal peptide" evidence="1">
    <location>
        <begin position="1"/>
        <end position="25"/>
    </location>
</feature>
<sequence>MRLRATLTPMIAALVALLATASAHAAPRTLEGQVIWRERIALPPGAEVTVRLTERTRPGAEP</sequence>